<dbReference type="STRING" id="931626.Awo_c32950"/>
<keyword evidence="1" id="KW-0732">Signal</keyword>
<reference evidence="3" key="1">
    <citation type="submission" date="2011-07" db="EMBL/GenBank/DDBJ databases">
        <title>Complete genome sequence of Acetobacterium woodii.</title>
        <authorList>
            <person name="Poehlein A."/>
            <person name="Schmidt S."/>
            <person name="Kaster A.-K."/>
            <person name="Goenrich M."/>
            <person name="Vollmers J."/>
            <person name="Thuermer A."/>
            <person name="Gottschalk G."/>
            <person name="Thauer R.K."/>
            <person name="Daniel R."/>
            <person name="Mueller V."/>
        </authorList>
    </citation>
    <scope>NUCLEOTIDE SEQUENCE [LARGE SCALE GENOMIC DNA]</scope>
    <source>
        <strain evidence="3">ATCC 29683 / DSM 1030 / JCM 2381 / KCTC 1655 / WB1</strain>
    </source>
</reference>
<name>H6LKA3_ACEWD</name>
<dbReference type="SUPFAM" id="SSF53850">
    <property type="entry name" value="Periplasmic binding protein-like II"/>
    <property type="match status" value="1"/>
</dbReference>
<keyword evidence="3" id="KW-1185">Reference proteome</keyword>
<dbReference type="PROSITE" id="PS51257">
    <property type="entry name" value="PROKAR_LIPOPROTEIN"/>
    <property type="match status" value="1"/>
</dbReference>
<evidence type="ECO:0000256" key="1">
    <source>
        <dbReference type="ARBA" id="ARBA00022729"/>
    </source>
</evidence>
<dbReference type="Gene3D" id="3.40.190.10">
    <property type="entry name" value="Periplasmic binding protein-like II"/>
    <property type="match status" value="2"/>
</dbReference>
<dbReference type="HOGENOM" id="CLU_026974_2_0_9"/>
<protein>
    <submittedName>
        <fullName evidence="2">ABC transport system permease protein</fullName>
    </submittedName>
</protein>
<sequence>MDKYEGAFLKMNKKMRLSCLIMVIVATIAVLAGCSSQRWQSKGEVVVYTSVDQVYSEKIFENFEDQYGIQVKAVYDIEANKTVGLSNRLVQEIDAPQADVFWNGEILKTIDLKEKGVFEPVVIKEAMGLPSTFVDSQNCWFAFGGRARVLIYNKTLVSAADCPQTMAEIPASAMVKETGMAYPVFGTTNTQTAVLYAYWGEEKAKAYYQALKDADIQVVDGNSVVKDFVSQKKLSDGLTDTDDALSEMKANPDLGIMFLDQGENDSGTMVIPNTVARVKNGPNGDNATVLMEYLLSASTEQLLVDDGWIQVPVHQEVTPVTEINSSDIKMMEVDFNKAYDMLAKATADMTDIFVR</sequence>
<evidence type="ECO:0000313" key="2">
    <source>
        <dbReference type="EMBL" id="AFA50023.1"/>
    </source>
</evidence>
<dbReference type="AlphaFoldDB" id="H6LKA3"/>
<dbReference type="Pfam" id="PF13343">
    <property type="entry name" value="SBP_bac_6"/>
    <property type="match status" value="1"/>
</dbReference>
<proteinExistence type="predicted"/>
<dbReference type="KEGG" id="awo:Awo_c32950"/>
<gene>
    <name evidence="2" type="ordered locus">Awo_c32950</name>
</gene>
<dbReference type="PANTHER" id="PTHR30006:SF24">
    <property type="entry name" value="SLL0237 PROTEIN"/>
    <property type="match status" value="1"/>
</dbReference>
<dbReference type="PIRSF" id="PIRSF002825">
    <property type="entry name" value="CfbpA"/>
    <property type="match status" value="1"/>
</dbReference>
<dbReference type="EMBL" id="CP002987">
    <property type="protein sequence ID" value="AFA50023.1"/>
    <property type="molecule type" value="Genomic_DNA"/>
</dbReference>
<dbReference type="Proteomes" id="UP000007177">
    <property type="component" value="Chromosome"/>
</dbReference>
<accession>H6LKA3</accession>
<dbReference type="InterPro" id="IPR026045">
    <property type="entry name" value="Ferric-bd"/>
</dbReference>
<organism evidence="2 3">
    <name type="scientific">Acetobacterium woodii (strain ATCC 29683 / DSM 1030 / JCM 2381 / KCTC 1655 / WB1)</name>
    <dbReference type="NCBI Taxonomy" id="931626"/>
    <lineage>
        <taxon>Bacteria</taxon>
        <taxon>Bacillati</taxon>
        <taxon>Bacillota</taxon>
        <taxon>Clostridia</taxon>
        <taxon>Eubacteriales</taxon>
        <taxon>Eubacteriaceae</taxon>
        <taxon>Acetobacterium</taxon>
    </lineage>
</organism>
<reference evidence="2 3" key="2">
    <citation type="journal article" date="2012" name="PLoS ONE">
        <title>An ancient pathway combining carbon dioxide fixation with the generation and utilization of a sodium ion gradient for ATP synthesis.</title>
        <authorList>
            <person name="Poehlein A."/>
            <person name="Schmidt S."/>
            <person name="Kaster A.K."/>
            <person name="Goenrich M."/>
            <person name="Vollmers J."/>
            <person name="Thurmer A."/>
            <person name="Bertsch J."/>
            <person name="Schuchmann K."/>
            <person name="Voigt B."/>
            <person name="Hecker M."/>
            <person name="Daniel R."/>
            <person name="Thauer R.K."/>
            <person name="Gottschalk G."/>
            <person name="Muller V."/>
        </authorList>
    </citation>
    <scope>NUCLEOTIDE SEQUENCE [LARGE SCALE GENOMIC DNA]</scope>
    <source>
        <strain evidence="3">ATCC 29683 / DSM 1030 / JCM 2381 / KCTC 1655 / WB1</strain>
    </source>
</reference>
<dbReference type="eggNOG" id="COG1840">
    <property type="taxonomic scope" value="Bacteria"/>
</dbReference>
<dbReference type="PANTHER" id="PTHR30006">
    <property type="entry name" value="THIAMINE-BINDING PERIPLASMIC PROTEIN-RELATED"/>
    <property type="match status" value="1"/>
</dbReference>
<evidence type="ECO:0000313" key="3">
    <source>
        <dbReference type="Proteomes" id="UP000007177"/>
    </source>
</evidence>
<dbReference type="RefSeq" id="WP_014357619.1">
    <property type="nucleotide sequence ID" value="NC_016894.1"/>
</dbReference>